<dbReference type="PANTHER" id="PTHR24271:SF88">
    <property type="entry name" value="MAST CELL PROTEASE 2 ISOFORM X1"/>
    <property type="match status" value="1"/>
</dbReference>
<dbReference type="Pfam" id="PF00089">
    <property type="entry name" value="Trypsin"/>
    <property type="match status" value="1"/>
</dbReference>
<dbReference type="PROSITE" id="PS50240">
    <property type="entry name" value="TRYPSIN_DOM"/>
    <property type="match status" value="1"/>
</dbReference>
<dbReference type="OMA" id="PWISKII"/>
<keyword evidence="3" id="KW-1015">Disulfide bond</keyword>
<feature type="signal peptide" evidence="6">
    <location>
        <begin position="1"/>
        <end position="20"/>
    </location>
</feature>
<dbReference type="PANTHER" id="PTHR24271">
    <property type="entry name" value="KALLIKREIN-RELATED"/>
    <property type="match status" value="1"/>
</dbReference>
<feature type="chain" id="PRO_5004865872" description="trypsin" evidence="6">
    <location>
        <begin position="21"/>
        <end position="258"/>
    </location>
</feature>
<feature type="domain" description="Peptidase S1" evidence="7">
    <location>
        <begin position="27"/>
        <end position="256"/>
    </location>
</feature>
<reference evidence="8" key="2">
    <citation type="submission" date="2025-08" db="UniProtKB">
        <authorList>
            <consortium name="Ensembl"/>
        </authorList>
    </citation>
    <scope>IDENTIFICATION</scope>
</reference>
<dbReference type="InterPro" id="IPR001254">
    <property type="entry name" value="Trypsin_dom"/>
</dbReference>
<evidence type="ECO:0000313" key="9">
    <source>
        <dbReference type="Proteomes" id="UP000018468"/>
    </source>
</evidence>
<dbReference type="PROSITE" id="PS00134">
    <property type="entry name" value="TRYPSIN_HIS"/>
    <property type="match status" value="1"/>
</dbReference>
<reference evidence="9" key="1">
    <citation type="submission" date="2011-12" db="EMBL/GenBank/DDBJ databases">
        <title>The Draft Genome of Lepisosteus oculatus.</title>
        <authorList>
            <consortium name="The Broad Institute Genome Assembly &amp; Analysis Group"/>
            <consortium name="Computational R&amp;D Group"/>
            <consortium name="and Sequencing Platform"/>
            <person name="Di Palma F."/>
            <person name="Alfoldi J."/>
            <person name="Johnson J."/>
            <person name="Berlin A."/>
            <person name="Gnerre S."/>
            <person name="Jaffe D."/>
            <person name="MacCallum I."/>
            <person name="Young S."/>
            <person name="Walker B.J."/>
            <person name="Lander E.S."/>
            <person name="Lindblad-Toh K."/>
        </authorList>
    </citation>
    <scope>NUCLEOTIDE SEQUENCE [LARGE SCALE GENOMIC DNA]</scope>
</reference>
<protein>
    <recommendedName>
        <fullName evidence="5">trypsin</fullName>
        <ecNumber evidence="5">3.4.21.4</ecNumber>
    </recommendedName>
</protein>
<dbReference type="SMART" id="SM00020">
    <property type="entry name" value="Tryp_SPc"/>
    <property type="match status" value="1"/>
</dbReference>
<dbReference type="Proteomes" id="UP000018468">
    <property type="component" value="Linkage group LG19"/>
</dbReference>
<dbReference type="GO" id="GO:0004252">
    <property type="term" value="F:serine-type endopeptidase activity"/>
    <property type="evidence" value="ECO:0000318"/>
    <property type="project" value="GO_Central"/>
</dbReference>
<dbReference type="InterPro" id="IPR043504">
    <property type="entry name" value="Peptidase_S1_PA_chymotrypsin"/>
</dbReference>
<organism evidence="8 9">
    <name type="scientific">Lepisosteus oculatus</name>
    <name type="common">Spotted gar</name>
    <dbReference type="NCBI Taxonomy" id="7918"/>
    <lineage>
        <taxon>Eukaryota</taxon>
        <taxon>Metazoa</taxon>
        <taxon>Chordata</taxon>
        <taxon>Craniata</taxon>
        <taxon>Vertebrata</taxon>
        <taxon>Euteleostomi</taxon>
        <taxon>Actinopterygii</taxon>
        <taxon>Neopterygii</taxon>
        <taxon>Holostei</taxon>
        <taxon>Semionotiformes</taxon>
        <taxon>Lepisosteidae</taxon>
        <taxon>Lepisosteus</taxon>
    </lineage>
</organism>
<keyword evidence="6" id="KW-0732">Signal</keyword>
<evidence type="ECO:0000256" key="2">
    <source>
        <dbReference type="ARBA" id="ARBA00023145"/>
    </source>
</evidence>
<dbReference type="eggNOG" id="KOG3627">
    <property type="taxonomic scope" value="Eukaryota"/>
</dbReference>
<keyword evidence="9" id="KW-1185">Reference proteome</keyword>
<reference evidence="8" key="3">
    <citation type="submission" date="2025-09" db="UniProtKB">
        <authorList>
            <consortium name="Ensembl"/>
        </authorList>
    </citation>
    <scope>IDENTIFICATION</scope>
</reference>
<dbReference type="GO" id="GO:0005615">
    <property type="term" value="C:extracellular space"/>
    <property type="evidence" value="ECO:0000318"/>
    <property type="project" value="GO_Central"/>
</dbReference>
<evidence type="ECO:0000256" key="3">
    <source>
        <dbReference type="ARBA" id="ARBA00023157"/>
    </source>
</evidence>
<evidence type="ECO:0000256" key="1">
    <source>
        <dbReference type="ARBA" id="ARBA00004239"/>
    </source>
</evidence>
<dbReference type="Bgee" id="ENSLOCG00000004997">
    <property type="expression patterns" value="Expressed in intestine and 9 other cell types or tissues"/>
</dbReference>
<dbReference type="GeneTree" id="ENSGT01030000234551"/>
<evidence type="ECO:0000313" key="8">
    <source>
        <dbReference type="Ensembl" id="ENSLOCP00000006038.1"/>
    </source>
</evidence>
<evidence type="ECO:0000256" key="6">
    <source>
        <dbReference type="SAM" id="SignalP"/>
    </source>
</evidence>
<dbReference type="PRINTS" id="PR00722">
    <property type="entry name" value="CHYMOTRYPSIN"/>
</dbReference>
<evidence type="ECO:0000259" key="7">
    <source>
        <dbReference type="PROSITE" id="PS50240"/>
    </source>
</evidence>
<sequence>MGFLQSLAAALSLLSSLSSAGLFRDGIIGGHEAQPHSRPYMAYLVVQRDKVAGCGGFLIREDFVVTAAHCAGRKLYVLLGAHALKKQESSRQVLDVQKQFPHEDYSEENLENDIMLLKLQTNATLNQFVEPLALAQEGEEDPRERAQCLVSGWGSADADGENHLSELQEVNVTVVGRKRCDRDWRGGITDNMICTQCCAAAPCAALAQGDSGSPLVCGGKAYGIVSFSTNPCNLRGFPHVYTRISTYQPWISKIISAN</sequence>
<dbReference type="Ensembl" id="ENSLOCT00000006046.1">
    <property type="protein sequence ID" value="ENSLOCP00000006038.1"/>
    <property type="gene ID" value="ENSLOCG00000004997.1"/>
</dbReference>
<dbReference type="SUPFAM" id="SSF50494">
    <property type="entry name" value="Trypsin-like serine proteases"/>
    <property type="match status" value="1"/>
</dbReference>
<dbReference type="GO" id="GO:0006508">
    <property type="term" value="P:proteolysis"/>
    <property type="evidence" value="ECO:0007669"/>
    <property type="project" value="InterPro"/>
</dbReference>
<name>W5MCC9_LEPOC</name>
<dbReference type="CDD" id="cd00190">
    <property type="entry name" value="Tryp_SPc"/>
    <property type="match status" value="1"/>
</dbReference>
<comment type="subcellular location">
    <subcellularLocation>
        <location evidence="1">Secreted</location>
        <location evidence="1">Extracellular space</location>
    </subcellularLocation>
</comment>
<dbReference type="InterPro" id="IPR018114">
    <property type="entry name" value="TRYPSIN_HIS"/>
</dbReference>
<evidence type="ECO:0000256" key="5">
    <source>
        <dbReference type="ARBA" id="ARBA00038868"/>
    </source>
</evidence>
<dbReference type="EC" id="3.4.21.4" evidence="5"/>
<dbReference type="Gene3D" id="2.40.10.10">
    <property type="entry name" value="Trypsin-like serine proteases"/>
    <property type="match status" value="2"/>
</dbReference>
<dbReference type="InterPro" id="IPR009003">
    <property type="entry name" value="Peptidase_S1_PA"/>
</dbReference>
<keyword evidence="2" id="KW-0865">Zymogen</keyword>
<proteinExistence type="predicted"/>
<dbReference type="InterPro" id="IPR001314">
    <property type="entry name" value="Peptidase_S1A"/>
</dbReference>
<accession>W5MCC9</accession>
<dbReference type="FunFam" id="2.40.10.10:FF:000005">
    <property type="entry name" value="Serine protease 37"/>
    <property type="match status" value="1"/>
</dbReference>
<comment type="catalytic activity">
    <reaction evidence="4">
        <text>Preferential cleavage: Arg-|-Xaa, Lys-|-Xaa.</text>
        <dbReference type="EC" id="3.4.21.4"/>
    </reaction>
</comment>
<evidence type="ECO:0000256" key="4">
    <source>
        <dbReference type="ARBA" id="ARBA00036320"/>
    </source>
</evidence>
<dbReference type="EMBL" id="AHAT01011043">
    <property type="status" value="NOT_ANNOTATED_CDS"/>
    <property type="molecule type" value="Genomic_DNA"/>
</dbReference>
<dbReference type="STRING" id="7918.ENSLOCP00000006038"/>
<dbReference type="AlphaFoldDB" id="W5MCC9"/>
<dbReference type="InParanoid" id="W5MCC9"/>
<dbReference type="GO" id="GO:0051604">
    <property type="term" value="P:protein maturation"/>
    <property type="evidence" value="ECO:0000318"/>
    <property type="project" value="GO_Central"/>
</dbReference>